<gene>
    <name evidence="2" type="ORF">DTER00134_LOCUS7315</name>
</gene>
<evidence type="ECO:0000256" key="1">
    <source>
        <dbReference type="SAM" id="MobiDB-lite"/>
    </source>
</evidence>
<evidence type="ECO:0000313" key="2">
    <source>
        <dbReference type="EMBL" id="CAE0492242.1"/>
    </source>
</evidence>
<feature type="compositionally biased region" description="Pro residues" evidence="1">
    <location>
        <begin position="235"/>
        <end position="246"/>
    </location>
</feature>
<feature type="region of interest" description="Disordered" evidence="1">
    <location>
        <begin position="235"/>
        <end position="260"/>
    </location>
</feature>
<dbReference type="PANTHER" id="PTHR13270">
    <property type="entry name" value="PROTEIN C20ORF116-RELATED"/>
    <property type="match status" value="1"/>
</dbReference>
<feature type="compositionally biased region" description="Low complexity" evidence="1">
    <location>
        <begin position="134"/>
        <end position="157"/>
    </location>
</feature>
<name>A0A7S3QT15_DUNTE</name>
<feature type="compositionally biased region" description="Polar residues" evidence="1">
    <location>
        <begin position="27"/>
        <end position="42"/>
    </location>
</feature>
<dbReference type="EMBL" id="HBIP01012826">
    <property type="protein sequence ID" value="CAE0492242.1"/>
    <property type="molecule type" value="Transcribed_RNA"/>
</dbReference>
<feature type="compositionally biased region" description="Pro residues" evidence="1">
    <location>
        <begin position="112"/>
        <end position="133"/>
    </location>
</feature>
<feature type="compositionally biased region" description="Low complexity" evidence="1">
    <location>
        <begin position="70"/>
        <end position="86"/>
    </location>
</feature>
<feature type="compositionally biased region" description="Low complexity" evidence="1">
    <location>
        <begin position="98"/>
        <end position="111"/>
    </location>
</feature>
<feature type="region of interest" description="Disordered" evidence="1">
    <location>
        <begin position="1"/>
        <end position="195"/>
    </location>
</feature>
<feature type="compositionally biased region" description="Basic and acidic residues" evidence="1">
    <location>
        <begin position="43"/>
        <end position="66"/>
    </location>
</feature>
<sequence length="312" mass="32504">MEGMSQDTEEAVRQQLLKDQDQELAATIQSGQKRTHAESGSTDAHEHAQDPAQLKEKLLRLSDNVRHAHQQPPSGAPPSAGKAGTGDWANYQPPSAVLAQIKQQQQQQQQQLPPPPPPMQQQEYLPPPPPLPPNWQQQQQQQQAALLGRVLQQPQQQLGGGGVGGVPPPPPRPGMQPHILSPHLTSSPAPSTPLGATSLPGMGAAPHLPSMNVPPFLAGGPHGPAGGAAFVPPHVGPPPPFGPPLPVQQQLQQQQQQQQHPAAAAAAAAADAVLACLSCVLVAQTPWGACSCTGSSCKGESRPAAAPLPRCS</sequence>
<organism evidence="2">
    <name type="scientific">Dunaliella tertiolecta</name>
    <name type="common">Green alga</name>
    <dbReference type="NCBI Taxonomy" id="3047"/>
    <lineage>
        <taxon>Eukaryota</taxon>
        <taxon>Viridiplantae</taxon>
        <taxon>Chlorophyta</taxon>
        <taxon>core chlorophytes</taxon>
        <taxon>Chlorophyceae</taxon>
        <taxon>CS clade</taxon>
        <taxon>Chlamydomonadales</taxon>
        <taxon>Dunaliellaceae</taxon>
        <taxon>Dunaliella</taxon>
    </lineage>
</organism>
<protein>
    <submittedName>
        <fullName evidence="2">Uncharacterized protein</fullName>
    </submittedName>
</protein>
<proteinExistence type="predicted"/>
<reference evidence="2" key="1">
    <citation type="submission" date="2021-01" db="EMBL/GenBank/DDBJ databases">
        <authorList>
            <person name="Corre E."/>
            <person name="Pelletier E."/>
            <person name="Niang G."/>
            <person name="Scheremetjew M."/>
            <person name="Finn R."/>
            <person name="Kale V."/>
            <person name="Holt S."/>
            <person name="Cochrane G."/>
            <person name="Meng A."/>
            <person name="Brown T."/>
            <person name="Cohen L."/>
        </authorList>
    </citation>
    <scope>NUCLEOTIDE SEQUENCE</scope>
    <source>
        <strain evidence="2">CCMP1320</strain>
    </source>
</reference>
<accession>A0A7S3QT15</accession>
<feature type="compositionally biased region" description="Low complexity" evidence="1">
    <location>
        <begin position="247"/>
        <end position="260"/>
    </location>
</feature>
<feature type="compositionally biased region" description="Basic and acidic residues" evidence="1">
    <location>
        <begin position="10"/>
        <end position="21"/>
    </location>
</feature>
<dbReference type="AlphaFoldDB" id="A0A7S3QT15"/>
<dbReference type="PANTHER" id="PTHR13270:SF13">
    <property type="entry name" value="LIMPET, ISOFORM K"/>
    <property type="match status" value="1"/>
</dbReference>